<dbReference type="InterPro" id="IPR052711">
    <property type="entry name" value="Zinc_ADH-like"/>
</dbReference>
<dbReference type="InterPro" id="IPR013149">
    <property type="entry name" value="ADH-like_C"/>
</dbReference>
<dbReference type="InterPro" id="IPR036291">
    <property type="entry name" value="NAD(P)-bd_dom_sf"/>
</dbReference>
<dbReference type="SUPFAM" id="SSF50129">
    <property type="entry name" value="GroES-like"/>
    <property type="match status" value="1"/>
</dbReference>
<accession>A0A1M5NQ13</accession>
<proteinExistence type="predicted"/>
<dbReference type="PANTHER" id="PTHR45033:SF3">
    <property type="entry name" value="DEHYDROGENASE, PUTATIVE (AFU_ORTHOLOGUE AFUA_2G13270)-RELATED"/>
    <property type="match status" value="1"/>
</dbReference>
<feature type="domain" description="Enoyl reductase (ER)" evidence="1">
    <location>
        <begin position="6"/>
        <end position="323"/>
    </location>
</feature>
<dbReference type="AlphaFoldDB" id="A0A1M5NQ13"/>
<dbReference type="InterPro" id="IPR011032">
    <property type="entry name" value="GroES-like_sf"/>
</dbReference>
<organism evidence="2 3">
    <name type="scientific">Virgibacillus chiguensis</name>
    <dbReference type="NCBI Taxonomy" id="411959"/>
    <lineage>
        <taxon>Bacteria</taxon>
        <taxon>Bacillati</taxon>
        <taxon>Bacillota</taxon>
        <taxon>Bacilli</taxon>
        <taxon>Bacillales</taxon>
        <taxon>Bacillaceae</taxon>
        <taxon>Virgibacillus</taxon>
    </lineage>
</organism>
<dbReference type="Proteomes" id="UP000184079">
    <property type="component" value="Unassembled WGS sequence"/>
</dbReference>
<dbReference type="GO" id="GO:0016491">
    <property type="term" value="F:oxidoreductase activity"/>
    <property type="evidence" value="ECO:0007669"/>
    <property type="project" value="InterPro"/>
</dbReference>
<evidence type="ECO:0000259" key="1">
    <source>
        <dbReference type="SMART" id="SM00829"/>
    </source>
</evidence>
<sequence>MKAFVHENDTLQVTHMNDPKPRENDVIVRLKMAGLNRRDLYIPNRRKGQIEPLILGSDGAGVIEEVGQAVKNVAVGDEVIINPALGWFKNADAPPQGFEILGMPDHGTFAEKIAIPSYQVEKKPAHLTWEEASVLGLSGLTAYRALFTKGQVNTGDTIFIPGAGSGVATYLIQFAKNIGARVIVSSRSEEKLRKAQSIGADKGVLHDEDWQHKLADEQIDLVIDSVGRATFQRSLDVLKKGGKMVVFGATTEDTVELDLRTFFYGQYQLLGSTMGCKQELEAMLAHVEQYQMQPVVDSTYKLDDMQQAFHYLKDNGQFGKIAIDVC</sequence>
<dbReference type="RefSeq" id="WP_073005476.1">
    <property type="nucleotide sequence ID" value="NZ_FQXD01000002.1"/>
</dbReference>
<dbReference type="EMBL" id="FQXD01000002">
    <property type="protein sequence ID" value="SHG91043.1"/>
    <property type="molecule type" value="Genomic_DNA"/>
</dbReference>
<dbReference type="PANTHER" id="PTHR45033">
    <property type="match status" value="1"/>
</dbReference>
<dbReference type="Pfam" id="PF08240">
    <property type="entry name" value="ADH_N"/>
    <property type="match status" value="1"/>
</dbReference>
<dbReference type="OrthoDB" id="9787435at2"/>
<dbReference type="SMART" id="SM00829">
    <property type="entry name" value="PKS_ER"/>
    <property type="match status" value="1"/>
</dbReference>
<protein>
    <submittedName>
        <fullName evidence="2">Zinc-binding alcohol dehydrogenase/oxidoreductase</fullName>
    </submittedName>
</protein>
<gene>
    <name evidence="2" type="ORF">SAMN05421807_102289</name>
</gene>
<evidence type="ECO:0000313" key="3">
    <source>
        <dbReference type="Proteomes" id="UP000184079"/>
    </source>
</evidence>
<keyword evidence="3" id="KW-1185">Reference proteome</keyword>
<evidence type="ECO:0000313" key="2">
    <source>
        <dbReference type="EMBL" id="SHG91043.1"/>
    </source>
</evidence>
<dbReference type="Gene3D" id="3.90.180.10">
    <property type="entry name" value="Medium-chain alcohol dehydrogenases, catalytic domain"/>
    <property type="match status" value="1"/>
</dbReference>
<dbReference type="SUPFAM" id="SSF51735">
    <property type="entry name" value="NAD(P)-binding Rossmann-fold domains"/>
    <property type="match status" value="1"/>
</dbReference>
<name>A0A1M5NQ13_9BACI</name>
<dbReference type="InterPro" id="IPR013154">
    <property type="entry name" value="ADH-like_N"/>
</dbReference>
<dbReference type="InterPro" id="IPR020843">
    <property type="entry name" value="ER"/>
</dbReference>
<reference evidence="3" key="1">
    <citation type="submission" date="2016-11" db="EMBL/GenBank/DDBJ databases">
        <authorList>
            <person name="Varghese N."/>
            <person name="Submissions S."/>
        </authorList>
    </citation>
    <scope>NUCLEOTIDE SEQUENCE [LARGE SCALE GENOMIC DNA]</scope>
    <source>
        <strain evidence="3">CGMCC 1.6496</strain>
    </source>
</reference>
<dbReference type="Pfam" id="PF00107">
    <property type="entry name" value="ADH_zinc_N"/>
    <property type="match status" value="1"/>
</dbReference>
<dbReference type="Gene3D" id="3.40.50.720">
    <property type="entry name" value="NAD(P)-binding Rossmann-like Domain"/>
    <property type="match status" value="1"/>
</dbReference>